<reference evidence="1" key="1">
    <citation type="journal article" date="2014" name="Front. Microbiol.">
        <title>High frequency of phylogenetically diverse reductive dehalogenase-homologous genes in deep subseafloor sedimentary metagenomes.</title>
        <authorList>
            <person name="Kawai M."/>
            <person name="Futagami T."/>
            <person name="Toyoda A."/>
            <person name="Takaki Y."/>
            <person name="Nishi S."/>
            <person name="Hori S."/>
            <person name="Arai W."/>
            <person name="Tsubouchi T."/>
            <person name="Morono Y."/>
            <person name="Uchiyama I."/>
            <person name="Ito T."/>
            <person name="Fujiyama A."/>
            <person name="Inagaki F."/>
            <person name="Takami H."/>
        </authorList>
    </citation>
    <scope>NUCLEOTIDE SEQUENCE</scope>
    <source>
        <strain evidence="1">Expedition CK06-06</strain>
    </source>
</reference>
<organism evidence="1">
    <name type="scientific">marine sediment metagenome</name>
    <dbReference type="NCBI Taxonomy" id="412755"/>
    <lineage>
        <taxon>unclassified sequences</taxon>
        <taxon>metagenomes</taxon>
        <taxon>ecological metagenomes</taxon>
    </lineage>
</organism>
<evidence type="ECO:0000313" key="1">
    <source>
        <dbReference type="EMBL" id="GAF75505.1"/>
    </source>
</evidence>
<sequence>MNETIEKFLDGIGITTDIIANLKDPGDDLDIKKLSNDFKEKQKAVFSNDPDVMKTLDLKAKGKARGSVERKIKKVSGISNEEWIENELEGDYEKALTFGFDKQKKAGSKSAQDIQVELQDANTKIKWYKEEEVPRIQKESNEKVDKGTATRFLRRLIADSGELIVSENAATTVVKGELS</sequence>
<comment type="caution">
    <text evidence="1">The sequence shown here is derived from an EMBL/GenBank/DDBJ whole genome shotgun (WGS) entry which is preliminary data.</text>
</comment>
<feature type="non-terminal residue" evidence="1">
    <location>
        <position position="179"/>
    </location>
</feature>
<name>X0THE6_9ZZZZ</name>
<gene>
    <name evidence="1" type="ORF">S01H1_13393</name>
</gene>
<protein>
    <submittedName>
        <fullName evidence="1">Uncharacterized protein</fullName>
    </submittedName>
</protein>
<dbReference type="EMBL" id="BARS01006911">
    <property type="protein sequence ID" value="GAF75505.1"/>
    <property type="molecule type" value="Genomic_DNA"/>
</dbReference>
<accession>X0THE6</accession>
<dbReference type="AlphaFoldDB" id="X0THE6"/>
<proteinExistence type="predicted"/>